<evidence type="ECO:0000313" key="2">
    <source>
        <dbReference type="Proteomes" id="UP000735302"/>
    </source>
</evidence>
<name>A0AAV4BXW9_9GAST</name>
<reference evidence="1 2" key="1">
    <citation type="journal article" date="2021" name="Elife">
        <title>Chloroplast acquisition without the gene transfer in kleptoplastic sea slugs, Plakobranchus ocellatus.</title>
        <authorList>
            <person name="Maeda T."/>
            <person name="Takahashi S."/>
            <person name="Yoshida T."/>
            <person name="Shimamura S."/>
            <person name="Takaki Y."/>
            <person name="Nagai Y."/>
            <person name="Toyoda A."/>
            <person name="Suzuki Y."/>
            <person name="Arimoto A."/>
            <person name="Ishii H."/>
            <person name="Satoh N."/>
            <person name="Nishiyama T."/>
            <person name="Hasebe M."/>
            <person name="Maruyama T."/>
            <person name="Minagawa J."/>
            <person name="Obokata J."/>
            <person name="Shigenobu S."/>
        </authorList>
    </citation>
    <scope>NUCLEOTIDE SEQUENCE [LARGE SCALE GENOMIC DNA]</scope>
</reference>
<comment type="caution">
    <text evidence="1">The sequence shown here is derived from an EMBL/GenBank/DDBJ whole genome shotgun (WGS) entry which is preliminary data.</text>
</comment>
<dbReference type="AlphaFoldDB" id="A0AAV4BXW9"/>
<evidence type="ECO:0000313" key="1">
    <source>
        <dbReference type="EMBL" id="GFO25386.1"/>
    </source>
</evidence>
<sequence>MGVPVPVKHGCTGSSKAWVYRCQYNTGVPVPVKHGCTGTSKAWVYRCQHNTGVSCKLASMGETHISGSGETECRFLYRFGSFGCTEAADFFIGLRARFAVAKKIT</sequence>
<proteinExistence type="predicted"/>
<keyword evidence="2" id="KW-1185">Reference proteome</keyword>
<dbReference type="EMBL" id="BLXT01005746">
    <property type="protein sequence ID" value="GFO25386.1"/>
    <property type="molecule type" value="Genomic_DNA"/>
</dbReference>
<dbReference type="Proteomes" id="UP000735302">
    <property type="component" value="Unassembled WGS sequence"/>
</dbReference>
<organism evidence="1 2">
    <name type="scientific">Plakobranchus ocellatus</name>
    <dbReference type="NCBI Taxonomy" id="259542"/>
    <lineage>
        <taxon>Eukaryota</taxon>
        <taxon>Metazoa</taxon>
        <taxon>Spiralia</taxon>
        <taxon>Lophotrochozoa</taxon>
        <taxon>Mollusca</taxon>
        <taxon>Gastropoda</taxon>
        <taxon>Heterobranchia</taxon>
        <taxon>Euthyneura</taxon>
        <taxon>Panpulmonata</taxon>
        <taxon>Sacoglossa</taxon>
        <taxon>Placobranchoidea</taxon>
        <taxon>Plakobranchidae</taxon>
        <taxon>Plakobranchus</taxon>
    </lineage>
</organism>
<protein>
    <submittedName>
        <fullName evidence="1">Uncharacterized protein</fullName>
    </submittedName>
</protein>
<accession>A0AAV4BXW9</accession>
<gene>
    <name evidence="1" type="ORF">PoB_005189100</name>
</gene>